<name>A0ABR2K290_9EUKA</name>
<feature type="compositionally biased region" description="Low complexity" evidence="1">
    <location>
        <begin position="307"/>
        <end position="319"/>
    </location>
</feature>
<keyword evidence="3" id="KW-1185">Reference proteome</keyword>
<gene>
    <name evidence="2" type="ORF">M9Y10_044004</name>
</gene>
<organism evidence="2 3">
    <name type="scientific">Tritrichomonas musculus</name>
    <dbReference type="NCBI Taxonomy" id="1915356"/>
    <lineage>
        <taxon>Eukaryota</taxon>
        <taxon>Metamonada</taxon>
        <taxon>Parabasalia</taxon>
        <taxon>Tritrichomonadida</taxon>
        <taxon>Tritrichomonadidae</taxon>
        <taxon>Tritrichomonas</taxon>
    </lineage>
</organism>
<comment type="caution">
    <text evidence="2">The sequence shown here is derived from an EMBL/GenBank/DDBJ whole genome shotgun (WGS) entry which is preliminary data.</text>
</comment>
<dbReference type="EMBL" id="JAPFFF010000008">
    <property type="protein sequence ID" value="KAK8884883.1"/>
    <property type="molecule type" value="Genomic_DNA"/>
</dbReference>
<proteinExistence type="predicted"/>
<evidence type="ECO:0000256" key="1">
    <source>
        <dbReference type="SAM" id="MobiDB-lite"/>
    </source>
</evidence>
<dbReference type="InterPro" id="IPR008942">
    <property type="entry name" value="ENTH_VHS"/>
</dbReference>
<dbReference type="Proteomes" id="UP001470230">
    <property type="component" value="Unassembled WGS sequence"/>
</dbReference>
<protein>
    <recommendedName>
        <fullName evidence="4">VHS domain-containing protein</fullName>
    </recommendedName>
</protein>
<dbReference type="Gene3D" id="1.25.40.90">
    <property type="match status" value="1"/>
</dbReference>
<evidence type="ECO:0000313" key="3">
    <source>
        <dbReference type="Proteomes" id="UP001470230"/>
    </source>
</evidence>
<feature type="region of interest" description="Disordered" evidence="1">
    <location>
        <begin position="245"/>
        <end position="290"/>
    </location>
</feature>
<evidence type="ECO:0000313" key="2">
    <source>
        <dbReference type="EMBL" id="KAK8884883.1"/>
    </source>
</evidence>
<feature type="region of interest" description="Disordered" evidence="1">
    <location>
        <begin position="307"/>
        <end position="479"/>
    </location>
</feature>
<feature type="compositionally biased region" description="Low complexity" evidence="1">
    <location>
        <begin position="260"/>
        <end position="290"/>
    </location>
</feature>
<accession>A0ABR2K290</accession>
<sequence length="479" mass="55892">MSDKYSKAVKQVIHSGSDQINWSKAMTLIDILNKSRNHDQEIFDAIHQCAISSDRRDKLNAISFIDALFKNGKKNLLTALQSSSSILGISDEPVVSDPFVHRVLCTAAESWTSACQDSRCLTQPFLDWQRRLFSFKYRYVMTPKMQQKFSSDFSTAFELLSMFSQALITAKTQGIPADDETLIEMVTNVNEVNQRLTDLEDTMIDKYVLSIIHYLEDYCDICKQCYSLYSKDGQFDIELLQDISKRGIPTPNSPDSHNNQPQRQQFQQQQFPQQQCQQQQPPQAQPPQQQQTIVDDLISLGNVPVNPQQQQQQQNQQPIYQPPPQNYQQQQFQSPQYSNPNQQFQNPQYSNQPQPFQNQQQFQNPNQHQQQFQNQNQTPAFPPPFQNTQQQQQLRQQQQLHQQQNQYQQPQQNPFPQYPQQQPQQQQYNPFVNQQQQQQQQQQRPGAHDFEFAPDVQNGGVSDKQFMDFLDNIQPQNKK</sequence>
<evidence type="ECO:0008006" key="4">
    <source>
        <dbReference type="Google" id="ProtNLM"/>
    </source>
</evidence>
<dbReference type="SUPFAM" id="SSF48464">
    <property type="entry name" value="ENTH/VHS domain"/>
    <property type="match status" value="1"/>
</dbReference>
<feature type="compositionally biased region" description="Low complexity" evidence="1">
    <location>
        <begin position="386"/>
        <end position="445"/>
    </location>
</feature>
<reference evidence="2 3" key="1">
    <citation type="submission" date="2024-04" db="EMBL/GenBank/DDBJ databases">
        <title>Tritrichomonas musculus Genome.</title>
        <authorList>
            <person name="Alves-Ferreira E."/>
            <person name="Grigg M."/>
            <person name="Lorenzi H."/>
            <person name="Galac M."/>
        </authorList>
    </citation>
    <scope>NUCLEOTIDE SEQUENCE [LARGE SCALE GENOMIC DNA]</scope>
    <source>
        <strain evidence="2 3">EAF2021</strain>
    </source>
</reference>
<feature type="compositionally biased region" description="Low complexity" evidence="1">
    <location>
        <begin position="326"/>
        <end position="379"/>
    </location>
</feature>